<organism evidence="1 2">
    <name type="scientific">Mycobacteroides abscessus</name>
    <dbReference type="NCBI Taxonomy" id="36809"/>
    <lineage>
        <taxon>Bacteria</taxon>
        <taxon>Bacillati</taxon>
        <taxon>Actinomycetota</taxon>
        <taxon>Actinomycetes</taxon>
        <taxon>Mycobacteriales</taxon>
        <taxon>Mycobacteriaceae</taxon>
        <taxon>Mycobacteroides</taxon>
    </lineage>
</organism>
<gene>
    <name evidence="1" type="ORF">ERS075579_04732</name>
</gene>
<reference evidence="1 2" key="1">
    <citation type="submission" date="2015-03" db="EMBL/GenBank/DDBJ databases">
        <authorList>
            <person name="Murphy D."/>
        </authorList>
    </citation>
    <scope>NUCLEOTIDE SEQUENCE [LARGE SCALE GENOMIC DNA]</scope>
    <source>
        <strain evidence="1 2">PAP088</strain>
    </source>
</reference>
<sequence length="35" mass="4088">MLKTALKNRIRYPLNDSLKTMLKCTVKPGFKFDIC</sequence>
<accession>A0A0U1BUN7</accession>
<proteinExistence type="predicted"/>
<evidence type="ECO:0000313" key="1">
    <source>
        <dbReference type="EMBL" id="CPV70180.1"/>
    </source>
</evidence>
<evidence type="ECO:0000313" key="2">
    <source>
        <dbReference type="Proteomes" id="UP000045782"/>
    </source>
</evidence>
<dbReference type="AlphaFoldDB" id="A0A0U1BUN7"/>
<dbReference type="EMBL" id="CSWP01000012">
    <property type="protein sequence ID" value="CPV70180.1"/>
    <property type="molecule type" value="Genomic_DNA"/>
</dbReference>
<dbReference type="Proteomes" id="UP000045782">
    <property type="component" value="Unassembled WGS sequence"/>
</dbReference>
<name>A0A0U1BUN7_9MYCO</name>
<protein>
    <submittedName>
        <fullName evidence="1">Uncharacterized protein</fullName>
    </submittedName>
</protein>